<accession>A0ABU3LIS7</accession>
<comment type="similarity">
    <text evidence="1">Belongs to the sigma-70 factor family. ECF subfamily.</text>
</comment>
<gene>
    <name evidence="7" type="ORF">RQM59_12075</name>
</gene>
<dbReference type="InterPro" id="IPR036388">
    <property type="entry name" value="WH-like_DNA-bd_sf"/>
</dbReference>
<dbReference type="RefSeq" id="WP_349242374.1">
    <property type="nucleotide sequence ID" value="NZ_JAVTTO010000004.1"/>
</dbReference>
<evidence type="ECO:0000256" key="2">
    <source>
        <dbReference type="ARBA" id="ARBA00023015"/>
    </source>
</evidence>
<dbReference type="InterPro" id="IPR013325">
    <property type="entry name" value="RNA_pol_sigma_r2"/>
</dbReference>
<evidence type="ECO:0000256" key="3">
    <source>
        <dbReference type="ARBA" id="ARBA00023082"/>
    </source>
</evidence>
<keyword evidence="3" id="KW-0731">Sigma factor</keyword>
<name>A0ABU3LIS7_9FLAO</name>
<dbReference type="SUPFAM" id="SSF88659">
    <property type="entry name" value="Sigma3 and sigma4 domains of RNA polymerase sigma factors"/>
    <property type="match status" value="1"/>
</dbReference>
<feature type="domain" description="RNA polymerase sigma-70 region 2" evidence="6">
    <location>
        <begin position="23"/>
        <end position="90"/>
    </location>
</feature>
<comment type="caution">
    <text evidence="7">The sequence shown here is derived from an EMBL/GenBank/DDBJ whole genome shotgun (WGS) entry which is preliminary data.</text>
</comment>
<dbReference type="Pfam" id="PF04542">
    <property type="entry name" value="Sigma70_r2"/>
    <property type="match status" value="1"/>
</dbReference>
<dbReference type="InterPro" id="IPR014284">
    <property type="entry name" value="RNA_pol_sigma-70_dom"/>
</dbReference>
<reference evidence="7 8" key="1">
    <citation type="submission" date="2023-09" db="EMBL/GenBank/DDBJ databases">
        <title>Novel taxa isolated from Blanes Bay.</title>
        <authorList>
            <person name="Rey-Velasco X."/>
            <person name="Lucena T."/>
        </authorList>
    </citation>
    <scope>NUCLEOTIDE SEQUENCE [LARGE SCALE GENOMIC DNA]</scope>
    <source>
        <strain evidence="7 8">S356</strain>
    </source>
</reference>
<evidence type="ECO:0000256" key="5">
    <source>
        <dbReference type="ARBA" id="ARBA00023163"/>
    </source>
</evidence>
<proteinExistence type="inferred from homology"/>
<dbReference type="InterPro" id="IPR007627">
    <property type="entry name" value="RNA_pol_sigma70_r2"/>
</dbReference>
<dbReference type="EMBL" id="JAVTTO010000004">
    <property type="protein sequence ID" value="MDT7833124.1"/>
    <property type="molecule type" value="Genomic_DNA"/>
</dbReference>
<evidence type="ECO:0000313" key="8">
    <source>
        <dbReference type="Proteomes" id="UP001257277"/>
    </source>
</evidence>
<dbReference type="Gene3D" id="1.10.10.10">
    <property type="entry name" value="Winged helix-like DNA-binding domain superfamily/Winged helix DNA-binding domain"/>
    <property type="match status" value="1"/>
</dbReference>
<evidence type="ECO:0000256" key="4">
    <source>
        <dbReference type="ARBA" id="ARBA00023125"/>
    </source>
</evidence>
<organism evidence="7 8">
    <name type="scientific">Asprobacillus argus</name>
    <dbReference type="NCBI Taxonomy" id="3076534"/>
    <lineage>
        <taxon>Bacteria</taxon>
        <taxon>Pseudomonadati</taxon>
        <taxon>Bacteroidota</taxon>
        <taxon>Flavobacteriia</taxon>
        <taxon>Flavobacteriales</taxon>
        <taxon>Flavobacteriaceae</taxon>
        <taxon>Asprobacillus</taxon>
    </lineage>
</organism>
<dbReference type="InterPro" id="IPR013324">
    <property type="entry name" value="RNA_pol_sigma_r3/r4-like"/>
</dbReference>
<protein>
    <submittedName>
        <fullName evidence="7">Sigma-70 family RNA polymerase sigma factor</fullName>
    </submittedName>
</protein>
<evidence type="ECO:0000259" key="6">
    <source>
        <dbReference type="Pfam" id="PF04542"/>
    </source>
</evidence>
<keyword evidence="5" id="KW-0804">Transcription</keyword>
<sequence length="186" mass="22224">MNYSASQYLNGLISGDRKVVNTIYDRFYPKVRTFILQNKGKEDDVQDVFQDALMYLITKHKEKPLVLQSFEAYLFTICKNVWRRTLKKEKNKVTNDDAPTLVDKETDLSLFFMEQERLDFYLEKFRLLSENCREILSSYFNGFSYEEMVKELSYATVNTVRQRVFKCKAKMIQLMKSDKRYTNLRS</sequence>
<dbReference type="NCBIfam" id="TIGR02937">
    <property type="entry name" value="sigma70-ECF"/>
    <property type="match status" value="1"/>
</dbReference>
<dbReference type="Proteomes" id="UP001257277">
    <property type="component" value="Unassembled WGS sequence"/>
</dbReference>
<dbReference type="Gene3D" id="1.10.1740.10">
    <property type="match status" value="1"/>
</dbReference>
<keyword evidence="8" id="KW-1185">Reference proteome</keyword>
<dbReference type="InterPro" id="IPR039425">
    <property type="entry name" value="RNA_pol_sigma-70-like"/>
</dbReference>
<dbReference type="PANTHER" id="PTHR43133">
    <property type="entry name" value="RNA POLYMERASE ECF-TYPE SIGMA FACTO"/>
    <property type="match status" value="1"/>
</dbReference>
<evidence type="ECO:0000313" key="7">
    <source>
        <dbReference type="EMBL" id="MDT7833124.1"/>
    </source>
</evidence>
<dbReference type="PANTHER" id="PTHR43133:SF8">
    <property type="entry name" value="RNA POLYMERASE SIGMA FACTOR HI_1459-RELATED"/>
    <property type="match status" value="1"/>
</dbReference>
<keyword evidence="2" id="KW-0805">Transcription regulation</keyword>
<evidence type="ECO:0000256" key="1">
    <source>
        <dbReference type="ARBA" id="ARBA00010641"/>
    </source>
</evidence>
<keyword evidence="4" id="KW-0238">DNA-binding</keyword>
<dbReference type="SUPFAM" id="SSF88946">
    <property type="entry name" value="Sigma2 domain of RNA polymerase sigma factors"/>
    <property type="match status" value="1"/>
</dbReference>